<reference evidence="1 2" key="1">
    <citation type="submission" date="2017-11" db="EMBL/GenBank/DDBJ databases">
        <title>Draft Genome Sequence of Sporolactobacillus inulinus NBRC 111894 Isolated from Koso, a Japanese Sugar-Vegetable Fermented Beverage.</title>
        <authorList>
            <person name="Chiou T.Y."/>
            <person name="Oshima K."/>
            <person name="Suda W."/>
            <person name="Hattori M."/>
            <person name="Takahashi T."/>
        </authorList>
    </citation>
    <scope>NUCLEOTIDE SEQUENCE [LARGE SCALE GENOMIC DNA]</scope>
    <source>
        <strain evidence="1 2">NBRC111894</strain>
    </source>
</reference>
<evidence type="ECO:0000313" key="1">
    <source>
        <dbReference type="EMBL" id="GAY77817.1"/>
    </source>
</evidence>
<organism evidence="1 2">
    <name type="scientific">Sporolactobacillus inulinus</name>
    <dbReference type="NCBI Taxonomy" id="2078"/>
    <lineage>
        <taxon>Bacteria</taxon>
        <taxon>Bacillati</taxon>
        <taxon>Bacillota</taxon>
        <taxon>Bacilli</taxon>
        <taxon>Bacillales</taxon>
        <taxon>Sporolactobacillaceae</taxon>
        <taxon>Sporolactobacillus</taxon>
    </lineage>
</organism>
<proteinExistence type="predicted"/>
<comment type="caution">
    <text evidence="1">The sequence shown here is derived from an EMBL/GenBank/DDBJ whole genome shotgun (WGS) entry which is preliminary data.</text>
</comment>
<dbReference type="EMBL" id="BEXB01000033">
    <property type="protein sequence ID" value="GAY77817.1"/>
    <property type="molecule type" value="Genomic_DNA"/>
</dbReference>
<sequence>MTLLRASNGQETNSSFAPSVCVRYNDYSKLYAQAGCFMSEFHMN</sequence>
<evidence type="ECO:0000313" key="2">
    <source>
        <dbReference type="Proteomes" id="UP000319716"/>
    </source>
</evidence>
<accession>A0A4Y1ZFB1</accession>
<protein>
    <submittedName>
        <fullName evidence="1">Uncharacterized protein</fullName>
    </submittedName>
</protein>
<gene>
    <name evidence="1" type="ORF">NBRC111894_3371</name>
</gene>
<dbReference type="AlphaFoldDB" id="A0A4Y1ZFB1"/>
<name>A0A4Y1ZFB1_9BACL</name>
<dbReference type="Proteomes" id="UP000319716">
    <property type="component" value="Unassembled WGS sequence"/>
</dbReference>